<dbReference type="PANTHER" id="PTHR33121:SF70">
    <property type="entry name" value="SIGNALING PROTEIN YKOW"/>
    <property type="match status" value="1"/>
</dbReference>
<gene>
    <name evidence="2" type="ORF">SAMN02745194_04299</name>
</gene>
<dbReference type="PANTHER" id="PTHR33121">
    <property type="entry name" value="CYCLIC DI-GMP PHOSPHODIESTERASE PDEF"/>
    <property type="match status" value="1"/>
</dbReference>
<keyword evidence="3" id="KW-1185">Reference proteome</keyword>
<dbReference type="InterPro" id="IPR050706">
    <property type="entry name" value="Cyclic-di-GMP_PDE-like"/>
</dbReference>
<dbReference type="AlphaFoldDB" id="A0A1M6Q5W7"/>
<feature type="domain" description="EAL" evidence="1">
    <location>
        <begin position="127"/>
        <end position="382"/>
    </location>
</feature>
<dbReference type="Proteomes" id="UP000184387">
    <property type="component" value="Unassembled WGS sequence"/>
</dbReference>
<reference evidence="2 3" key="1">
    <citation type="submission" date="2016-11" db="EMBL/GenBank/DDBJ databases">
        <authorList>
            <person name="Jaros S."/>
            <person name="Januszkiewicz K."/>
            <person name="Wedrychowicz H."/>
        </authorList>
    </citation>
    <scope>NUCLEOTIDE SEQUENCE [LARGE SCALE GENOMIC DNA]</scope>
    <source>
        <strain evidence="2 3">DSM 14916</strain>
    </source>
</reference>
<protein>
    <submittedName>
        <fullName evidence="2">EAL domain, c-di-GMP-specific phosphodiesterase class I (Or its enzymatically inactive variant)</fullName>
    </submittedName>
</protein>
<organism evidence="2 3">
    <name type="scientific">Muricoccus roseus</name>
    <dbReference type="NCBI Taxonomy" id="198092"/>
    <lineage>
        <taxon>Bacteria</taxon>
        <taxon>Pseudomonadati</taxon>
        <taxon>Pseudomonadota</taxon>
        <taxon>Alphaproteobacteria</taxon>
        <taxon>Acetobacterales</taxon>
        <taxon>Roseomonadaceae</taxon>
        <taxon>Muricoccus</taxon>
    </lineage>
</organism>
<dbReference type="InterPro" id="IPR035919">
    <property type="entry name" value="EAL_sf"/>
</dbReference>
<dbReference type="Gene3D" id="3.20.20.450">
    <property type="entry name" value="EAL domain"/>
    <property type="match status" value="1"/>
</dbReference>
<dbReference type="STRING" id="198092.SAMN02745194_04299"/>
<dbReference type="InterPro" id="IPR001633">
    <property type="entry name" value="EAL_dom"/>
</dbReference>
<dbReference type="SUPFAM" id="SSF141868">
    <property type="entry name" value="EAL domain-like"/>
    <property type="match status" value="1"/>
</dbReference>
<dbReference type="SMART" id="SM00052">
    <property type="entry name" value="EAL"/>
    <property type="match status" value="1"/>
</dbReference>
<dbReference type="CDD" id="cd01948">
    <property type="entry name" value="EAL"/>
    <property type="match status" value="1"/>
</dbReference>
<evidence type="ECO:0000313" key="2">
    <source>
        <dbReference type="EMBL" id="SHK15602.1"/>
    </source>
</evidence>
<sequence length="393" mass="42332">MPPEPAPAEALRTRPAPEEGELIAVLRSPHLLNLVQDSLRHIGAAPARVVAIPEAMALLVGPGRPPLGLLCEAQPEEDGWRALQDAARDPFSPTRTLILGAPQGMPEDPAALVGALRALTGRQDRSEAAEVDALRRGLAEGEVAMRYQPIVRMSDGAPVALEGLVRWLRPDGPQGATALGPDAFVPMAERGGLANPLARAVAHMAAAEMRALHPHLVLPVTINLPLEVVLRHDTAPWLERLCHEERLRPRGLGIELTETSPVRDAIALRRAVLRLRQAGHPVWVDDMSLEENRDLLFDLPFTGIKLDRFLVGAIPHSHRARAEVRRLIGLAHERGMIVTAEGVTSAPLWRALALAGADNAQGYAVGRPLPASALPAWNAAWRRSGRMPAPGAE</sequence>
<dbReference type="EMBL" id="FQZF01000034">
    <property type="protein sequence ID" value="SHK15602.1"/>
    <property type="molecule type" value="Genomic_DNA"/>
</dbReference>
<dbReference type="GO" id="GO:0071111">
    <property type="term" value="F:cyclic-guanylate-specific phosphodiesterase activity"/>
    <property type="evidence" value="ECO:0007669"/>
    <property type="project" value="InterPro"/>
</dbReference>
<name>A0A1M6Q5W7_9PROT</name>
<proteinExistence type="predicted"/>
<dbReference type="PROSITE" id="PS50883">
    <property type="entry name" value="EAL"/>
    <property type="match status" value="1"/>
</dbReference>
<dbReference type="Pfam" id="PF00563">
    <property type="entry name" value="EAL"/>
    <property type="match status" value="1"/>
</dbReference>
<accession>A0A1M6Q5W7</accession>
<evidence type="ECO:0000259" key="1">
    <source>
        <dbReference type="PROSITE" id="PS50883"/>
    </source>
</evidence>
<evidence type="ECO:0000313" key="3">
    <source>
        <dbReference type="Proteomes" id="UP000184387"/>
    </source>
</evidence>